<dbReference type="NCBIfam" id="TIGR02778">
    <property type="entry name" value="ligD_pol"/>
    <property type="match status" value="1"/>
</dbReference>
<keyword evidence="12" id="KW-0067">ATP-binding</keyword>
<evidence type="ECO:0000313" key="23">
    <source>
        <dbReference type="EMBL" id="QMS98531.1"/>
    </source>
</evidence>
<dbReference type="KEGG" id="cbau:H1R16_00515"/>
<dbReference type="InterPro" id="IPR014146">
    <property type="entry name" value="LigD_ligase_dom"/>
</dbReference>
<dbReference type="GO" id="GO:0005524">
    <property type="term" value="F:ATP binding"/>
    <property type="evidence" value="ECO:0007669"/>
    <property type="project" value="UniProtKB-KW"/>
</dbReference>
<evidence type="ECO:0000313" key="22">
    <source>
        <dbReference type="EMBL" id="MBA5246079.1"/>
    </source>
</evidence>
<dbReference type="GO" id="GO:0046872">
    <property type="term" value="F:metal ion binding"/>
    <property type="evidence" value="ECO:0007669"/>
    <property type="project" value="UniProtKB-KW"/>
</dbReference>
<dbReference type="GO" id="GO:0004527">
    <property type="term" value="F:exonuclease activity"/>
    <property type="evidence" value="ECO:0007669"/>
    <property type="project" value="UniProtKB-KW"/>
</dbReference>
<dbReference type="SUPFAM" id="SSF50249">
    <property type="entry name" value="Nucleic acid-binding proteins"/>
    <property type="match status" value="1"/>
</dbReference>
<dbReference type="PANTHER" id="PTHR42705">
    <property type="entry name" value="BIFUNCTIONAL NON-HOMOLOGOUS END JOINING PROTEIN LIGD"/>
    <property type="match status" value="1"/>
</dbReference>
<dbReference type="GO" id="GO:0003887">
    <property type="term" value="F:DNA-directed DNA polymerase activity"/>
    <property type="evidence" value="ECO:0007669"/>
    <property type="project" value="UniProtKB-KW"/>
</dbReference>
<dbReference type="NCBIfam" id="TIGR02776">
    <property type="entry name" value="NHEJ_ligase_prk"/>
    <property type="match status" value="1"/>
</dbReference>
<evidence type="ECO:0000256" key="4">
    <source>
        <dbReference type="ARBA" id="ARBA00022679"/>
    </source>
</evidence>
<dbReference type="CDD" id="cd07971">
    <property type="entry name" value="OBF_DNA_ligase_LigD"/>
    <property type="match status" value="1"/>
</dbReference>
<dbReference type="Gene3D" id="3.90.920.10">
    <property type="entry name" value="DNA primase, PRIM domain"/>
    <property type="match status" value="1"/>
</dbReference>
<evidence type="ECO:0000256" key="11">
    <source>
        <dbReference type="ARBA" id="ARBA00022839"/>
    </source>
</evidence>
<dbReference type="EMBL" id="CP059472">
    <property type="protein sequence ID" value="QMS98531.1"/>
    <property type="molecule type" value="Genomic_DNA"/>
</dbReference>
<dbReference type="Pfam" id="PF04679">
    <property type="entry name" value="DNA_ligase_A_C"/>
    <property type="match status" value="1"/>
</dbReference>
<dbReference type="GO" id="GO:0006281">
    <property type="term" value="P:DNA repair"/>
    <property type="evidence" value="ECO:0007669"/>
    <property type="project" value="UniProtKB-KW"/>
</dbReference>
<organism evidence="23 24">
    <name type="scientific">Marnyiella aurantia</name>
    <dbReference type="NCBI Taxonomy" id="2758037"/>
    <lineage>
        <taxon>Bacteria</taxon>
        <taxon>Pseudomonadati</taxon>
        <taxon>Bacteroidota</taxon>
        <taxon>Flavobacteriia</taxon>
        <taxon>Flavobacteriales</taxon>
        <taxon>Weeksellaceae</taxon>
        <taxon>Marnyiella</taxon>
    </lineage>
</organism>
<keyword evidence="3 23" id="KW-0436">Ligase</keyword>
<keyword evidence="6" id="KW-0540">Nuclease</keyword>
<evidence type="ECO:0000256" key="1">
    <source>
        <dbReference type="ARBA" id="ARBA00001936"/>
    </source>
</evidence>
<keyword evidence="7" id="KW-0479">Metal-binding</keyword>
<keyword evidence="17" id="KW-0464">Manganese</keyword>
<dbReference type="Gene3D" id="3.30.470.30">
    <property type="entry name" value="DNA ligase/mRNA capping enzyme"/>
    <property type="match status" value="1"/>
</dbReference>
<dbReference type="InterPro" id="IPR012309">
    <property type="entry name" value="DNA_ligase_ATP-dep_C"/>
</dbReference>
<evidence type="ECO:0000256" key="3">
    <source>
        <dbReference type="ARBA" id="ARBA00022598"/>
    </source>
</evidence>
<name>A0A7D7QYT5_9FLAO</name>
<comment type="catalytic activity">
    <reaction evidence="20">
        <text>ATP + (deoxyribonucleotide)n-3'-hydroxyl + 5'-phospho-(deoxyribonucleotide)m = (deoxyribonucleotide)n+m + AMP + diphosphate.</text>
        <dbReference type="EC" id="6.5.1.1"/>
    </reaction>
</comment>
<dbReference type="CDD" id="cd07906">
    <property type="entry name" value="Adenylation_DNA_ligase_LigD_LigC"/>
    <property type="match status" value="1"/>
</dbReference>
<evidence type="ECO:0000256" key="14">
    <source>
        <dbReference type="ARBA" id="ARBA00023125"/>
    </source>
</evidence>
<evidence type="ECO:0000256" key="10">
    <source>
        <dbReference type="ARBA" id="ARBA00022801"/>
    </source>
</evidence>
<keyword evidence="25" id="KW-1185">Reference proteome</keyword>
<feature type="domain" description="ATP-dependent DNA ligase family profile" evidence="21">
    <location>
        <begin position="86"/>
        <end position="219"/>
    </location>
</feature>
<protein>
    <recommendedName>
        <fullName evidence="2">DNA ligase (ATP)</fullName>
        <ecNumber evidence="2">6.5.1.1</ecNumber>
    </recommendedName>
    <alternativeName>
        <fullName evidence="19">NHEJ DNA polymerase</fullName>
    </alternativeName>
</protein>
<evidence type="ECO:0000256" key="6">
    <source>
        <dbReference type="ARBA" id="ARBA00022722"/>
    </source>
</evidence>
<evidence type="ECO:0000256" key="13">
    <source>
        <dbReference type="ARBA" id="ARBA00022932"/>
    </source>
</evidence>
<dbReference type="InterPro" id="IPR012310">
    <property type="entry name" value="DNA_ligase_ATP-dep_cent"/>
</dbReference>
<evidence type="ECO:0000256" key="5">
    <source>
        <dbReference type="ARBA" id="ARBA00022695"/>
    </source>
</evidence>
<dbReference type="EMBL" id="JACEUX010000001">
    <property type="protein sequence ID" value="MBA5246079.1"/>
    <property type="molecule type" value="Genomic_DNA"/>
</dbReference>
<dbReference type="PROSITE" id="PS50160">
    <property type="entry name" value="DNA_LIGASE_A3"/>
    <property type="match status" value="1"/>
</dbReference>
<dbReference type="EC" id="6.5.1.1" evidence="2"/>
<proteinExistence type="predicted"/>
<sequence>MLAGTADKPFNSPDWVFEIKWDGYRAVADLRKEVQLYSRNGLSYLEKFKKVSNSLKFQQHEMILDGELVAYDDRGQPNFQWLQRIGEKPNLNVIYQVFDLLYLNGHSTEDLSLLQRKELLKDALVETDFVKYHDHVSEKGLEFFTMVEQMGLEGMIAKRAESTYVPGARNGDWLKIKSQQTEEVLICGFTAPKGSRKKFGSLVLGRYSGEDLVFCGHTGTGFSDKGLDDLYNKMEPLITEKSPFTKTPKTNGKATWLKPELIAEIKFTELTSEHIFRHPVFLRLREDLNPRDLNFLNDDDDVKEETVAPVSLRKTLMKRENEQLKKFGNQEVKLTNQNKIYFPNDHVTKGDVIAYYQSVAKYILPHLKDRPQSMNRFPNGINGMSFYQKDASDDIPDWIKTQKVHSESTDKFISYILCNDKATMAYLNNLGCIELNVWTSRVETTESPDYLVLDLDPSENNTFEDVILTAQTVKKIMDKAKVEGYCKTSGSSGIHIYIPAGAQYSFEQIKNFAHIMMQMVQQELPDLTTLERALQKRDKGKIYLDYLQNRRGQTLASVYSMRPKNGAPVSMPIEWNELKSGLKPTDFNIENALQRMEEKGDIFKPVLGKGFDMMEALSLLEGT</sequence>
<dbReference type="Pfam" id="PF01068">
    <property type="entry name" value="DNA_ligase_A_M"/>
    <property type="match status" value="1"/>
</dbReference>
<dbReference type="Gene3D" id="3.30.1490.70">
    <property type="match status" value="1"/>
</dbReference>
<comment type="cofactor">
    <cofactor evidence="1">
        <name>Mn(2+)</name>
        <dbReference type="ChEBI" id="CHEBI:29035"/>
    </cofactor>
</comment>
<reference evidence="25" key="2">
    <citation type="submission" date="2020-07" db="EMBL/GenBank/DDBJ databases">
        <title>Flavobacterium sp. xlx-214.</title>
        <authorList>
            <person name="Yang C."/>
        </authorList>
    </citation>
    <scope>NUCLEOTIDE SEQUENCE [LARGE SCALE GENOMIC DNA]</scope>
    <source>
        <strain evidence="25">CX-624</strain>
    </source>
</reference>
<gene>
    <name evidence="23" type="primary">ligD</name>
    <name evidence="23" type="ORF">H1R16_00515</name>
    <name evidence="22" type="ORF">H2507_02755</name>
</gene>
<evidence type="ECO:0000256" key="15">
    <source>
        <dbReference type="ARBA" id="ARBA00023172"/>
    </source>
</evidence>
<dbReference type="InterPro" id="IPR012340">
    <property type="entry name" value="NA-bd_OB-fold"/>
</dbReference>
<keyword evidence="10" id="KW-0378">Hydrolase</keyword>
<keyword evidence="14" id="KW-0238">DNA-binding</keyword>
<keyword evidence="4" id="KW-0808">Transferase</keyword>
<keyword evidence="5" id="KW-0548">Nucleotidyltransferase</keyword>
<dbReference type="Proteomes" id="UP000515349">
    <property type="component" value="Chromosome"/>
</dbReference>
<dbReference type="AlphaFoldDB" id="A0A7D7QYT5"/>
<reference evidence="23 24" key="1">
    <citation type="submission" date="2020-07" db="EMBL/GenBank/DDBJ databases">
        <title>Chryseobacterium sp.cx-624.</title>
        <authorList>
            <person name="Yang C."/>
        </authorList>
    </citation>
    <scope>NUCLEOTIDE SEQUENCE [LARGE SCALE GENOMIC DNA]</scope>
    <source>
        <strain evidence="23">Cx-624</strain>
        <strain evidence="24">cx-624</strain>
    </source>
</reference>
<evidence type="ECO:0000313" key="24">
    <source>
        <dbReference type="Proteomes" id="UP000515349"/>
    </source>
</evidence>
<dbReference type="Gene3D" id="2.40.50.140">
    <property type="entry name" value="Nucleic acid-binding proteins"/>
    <property type="match status" value="1"/>
</dbReference>
<dbReference type="GO" id="GO:0003910">
    <property type="term" value="F:DNA ligase (ATP) activity"/>
    <property type="evidence" value="ECO:0007669"/>
    <property type="project" value="UniProtKB-EC"/>
</dbReference>
<keyword evidence="15" id="KW-0233">DNA recombination</keyword>
<evidence type="ECO:0000256" key="2">
    <source>
        <dbReference type="ARBA" id="ARBA00012727"/>
    </source>
</evidence>
<evidence type="ECO:0000256" key="8">
    <source>
        <dbReference type="ARBA" id="ARBA00022741"/>
    </source>
</evidence>
<accession>A0A7D7QYT5</accession>
<evidence type="ECO:0000256" key="18">
    <source>
        <dbReference type="ARBA" id="ARBA00023268"/>
    </source>
</evidence>
<dbReference type="RefSeq" id="WP_181886181.1">
    <property type="nucleotide sequence ID" value="NZ_CP059472.1"/>
</dbReference>
<reference evidence="22" key="3">
    <citation type="submission" date="2020-07" db="EMBL/GenBank/DDBJ databases">
        <authorList>
            <person name="Yang C."/>
        </authorList>
    </citation>
    <scope>NUCLEOTIDE SEQUENCE</scope>
    <source>
        <strain evidence="22">Cx-624</strain>
    </source>
</reference>
<dbReference type="Proteomes" id="UP000539710">
    <property type="component" value="Unassembled WGS sequence"/>
</dbReference>
<evidence type="ECO:0000256" key="19">
    <source>
        <dbReference type="ARBA" id="ARBA00029943"/>
    </source>
</evidence>
<keyword evidence="8" id="KW-0547">Nucleotide-binding</keyword>
<keyword evidence="13" id="KW-0239">DNA-directed DNA polymerase</keyword>
<evidence type="ECO:0000313" key="25">
    <source>
        <dbReference type="Proteomes" id="UP000539710"/>
    </source>
</evidence>
<dbReference type="Pfam" id="PF21686">
    <property type="entry name" value="LigD_Prim-Pol"/>
    <property type="match status" value="1"/>
</dbReference>
<dbReference type="GO" id="GO:0006310">
    <property type="term" value="P:DNA recombination"/>
    <property type="evidence" value="ECO:0007669"/>
    <property type="project" value="UniProtKB-KW"/>
</dbReference>
<keyword evidence="11" id="KW-0269">Exonuclease</keyword>
<evidence type="ECO:0000256" key="9">
    <source>
        <dbReference type="ARBA" id="ARBA00022763"/>
    </source>
</evidence>
<keyword evidence="9" id="KW-0227">DNA damage</keyword>
<evidence type="ECO:0000256" key="20">
    <source>
        <dbReference type="ARBA" id="ARBA00034003"/>
    </source>
</evidence>
<keyword evidence="16" id="KW-0234">DNA repair</keyword>
<dbReference type="InterPro" id="IPR014143">
    <property type="entry name" value="NHEJ_ligase_prk"/>
</dbReference>
<dbReference type="GO" id="GO:0003677">
    <property type="term" value="F:DNA binding"/>
    <property type="evidence" value="ECO:0007669"/>
    <property type="project" value="UniProtKB-KW"/>
</dbReference>
<dbReference type="CDD" id="cd04865">
    <property type="entry name" value="LigD_Pol_like_2"/>
    <property type="match status" value="1"/>
</dbReference>
<evidence type="ECO:0000256" key="7">
    <source>
        <dbReference type="ARBA" id="ARBA00022723"/>
    </source>
</evidence>
<evidence type="ECO:0000259" key="21">
    <source>
        <dbReference type="PROSITE" id="PS50160"/>
    </source>
</evidence>
<dbReference type="InterPro" id="IPR052171">
    <property type="entry name" value="NHEJ_LigD"/>
</dbReference>
<evidence type="ECO:0000256" key="17">
    <source>
        <dbReference type="ARBA" id="ARBA00023211"/>
    </source>
</evidence>
<dbReference type="PANTHER" id="PTHR42705:SF2">
    <property type="entry name" value="BIFUNCTIONAL NON-HOMOLOGOUS END JOINING PROTEIN LIGD"/>
    <property type="match status" value="1"/>
</dbReference>
<dbReference type="NCBIfam" id="TIGR02779">
    <property type="entry name" value="NHEJ_ligase_lig"/>
    <property type="match status" value="1"/>
</dbReference>
<dbReference type="SUPFAM" id="SSF56091">
    <property type="entry name" value="DNA ligase/mRNA capping enzyme, catalytic domain"/>
    <property type="match status" value="1"/>
</dbReference>
<evidence type="ECO:0000256" key="16">
    <source>
        <dbReference type="ARBA" id="ARBA00023204"/>
    </source>
</evidence>
<dbReference type="InterPro" id="IPR014145">
    <property type="entry name" value="LigD_pol_dom"/>
</dbReference>
<keyword evidence="18" id="KW-0511">Multifunctional enzyme</keyword>
<evidence type="ECO:0000256" key="12">
    <source>
        <dbReference type="ARBA" id="ARBA00022840"/>
    </source>
</evidence>